<evidence type="ECO:0008006" key="5">
    <source>
        <dbReference type="Google" id="ProtNLM"/>
    </source>
</evidence>
<dbReference type="Pfam" id="PF03478">
    <property type="entry name" value="Beta-prop_KIB1-4"/>
    <property type="match status" value="1"/>
</dbReference>
<dbReference type="InterPro" id="IPR001810">
    <property type="entry name" value="F-box_dom"/>
</dbReference>
<dbReference type="SUPFAM" id="SSF81383">
    <property type="entry name" value="F-box domain"/>
    <property type="match status" value="1"/>
</dbReference>
<dbReference type="PANTHER" id="PTHR44259">
    <property type="entry name" value="OS07G0183000 PROTEIN-RELATED"/>
    <property type="match status" value="1"/>
</dbReference>
<evidence type="ECO:0000259" key="1">
    <source>
        <dbReference type="Pfam" id="PF00646"/>
    </source>
</evidence>
<reference evidence="3 4" key="1">
    <citation type="submission" date="2024-02" db="EMBL/GenBank/DDBJ databases">
        <authorList>
            <person name="Vignale AGUSTIN F."/>
            <person name="Sosa J E."/>
            <person name="Modenutti C."/>
        </authorList>
    </citation>
    <scope>NUCLEOTIDE SEQUENCE [LARGE SCALE GENOMIC DNA]</scope>
</reference>
<evidence type="ECO:0000313" key="3">
    <source>
        <dbReference type="EMBL" id="CAK9177520.1"/>
    </source>
</evidence>
<feature type="domain" description="KIB1-4 beta-propeller" evidence="2">
    <location>
        <begin position="80"/>
        <end position="355"/>
    </location>
</feature>
<dbReference type="InterPro" id="IPR005174">
    <property type="entry name" value="KIB1-4_b-propeller"/>
</dbReference>
<dbReference type="AlphaFoldDB" id="A0ABC8U6Y3"/>
<dbReference type="Proteomes" id="UP001642360">
    <property type="component" value="Unassembled WGS sequence"/>
</dbReference>
<dbReference type="Gene3D" id="1.20.1280.50">
    <property type="match status" value="1"/>
</dbReference>
<proteinExistence type="predicted"/>
<dbReference type="InterPro" id="IPR036047">
    <property type="entry name" value="F-box-like_dom_sf"/>
</dbReference>
<feature type="domain" description="F-box" evidence="1">
    <location>
        <begin position="11"/>
        <end position="52"/>
    </location>
</feature>
<dbReference type="InterPro" id="IPR050942">
    <property type="entry name" value="F-box_BR-signaling"/>
</dbReference>
<gene>
    <name evidence="3" type="ORF">ILEXP_LOCUS47408</name>
</gene>
<accession>A0ABC8U6Y3</accession>
<organism evidence="3 4">
    <name type="scientific">Ilex paraguariensis</name>
    <name type="common">yerba mate</name>
    <dbReference type="NCBI Taxonomy" id="185542"/>
    <lineage>
        <taxon>Eukaryota</taxon>
        <taxon>Viridiplantae</taxon>
        <taxon>Streptophyta</taxon>
        <taxon>Embryophyta</taxon>
        <taxon>Tracheophyta</taxon>
        <taxon>Spermatophyta</taxon>
        <taxon>Magnoliopsida</taxon>
        <taxon>eudicotyledons</taxon>
        <taxon>Gunneridae</taxon>
        <taxon>Pentapetalae</taxon>
        <taxon>asterids</taxon>
        <taxon>campanulids</taxon>
        <taxon>Aquifoliales</taxon>
        <taxon>Aquifoliaceae</taxon>
        <taxon>Ilex</taxon>
    </lineage>
</organism>
<sequence length="387" mass="43733">MAFTSESSSDWTCLPDLLLDSILDKLVSLPDQLRLSLVCKPWHSVVIHHHRHRRIDMNRNQIPLLMLPPNNIPAEEGRSLYSVTENKSFSFKIPFFYCKRICGSSHGWLFTVQDNTDLVLINPFSDGSSSPIRLPPFQELPGNQDRIPGVFEVVKASLTADPLLFPDDYVVVAIYGASKSLAYIKSGDKSWTHLHIPYQWFSDIVSYRGNLYAVDHWNRVISIDINGVSDSASGVKVLAPRMSWCSDSTYIVESSRGDLLIVQRFLIRIKSDDNRHVTYRFKIFKLQFNPNEEAERVEVKSLGGDALFLGDNQSMAVLASDFPGCRPNCIYFTDHYLMVAHPPPVYGRCDLGIFNVDDGSFQGLCNLDCSQKHLVPAIWILPTPSLH</sequence>
<dbReference type="PANTHER" id="PTHR44259:SF93">
    <property type="entry name" value="PROTEIN, PUTATIVE (DUF295)-RELATED"/>
    <property type="match status" value="1"/>
</dbReference>
<dbReference type="EMBL" id="CAUOFW020007061">
    <property type="protein sequence ID" value="CAK9177520.1"/>
    <property type="molecule type" value="Genomic_DNA"/>
</dbReference>
<comment type="caution">
    <text evidence="3">The sequence shown here is derived from an EMBL/GenBank/DDBJ whole genome shotgun (WGS) entry which is preliminary data.</text>
</comment>
<name>A0ABC8U6Y3_9AQUA</name>
<keyword evidence="4" id="KW-1185">Reference proteome</keyword>
<protein>
    <recommendedName>
        <fullName evidence="5">F-box domain-containing protein</fullName>
    </recommendedName>
</protein>
<dbReference type="Pfam" id="PF00646">
    <property type="entry name" value="F-box"/>
    <property type="match status" value="1"/>
</dbReference>
<evidence type="ECO:0000313" key="4">
    <source>
        <dbReference type="Proteomes" id="UP001642360"/>
    </source>
</evidence>
<evidence type="ECO:0000259" key="2">
    <source>
        <dbReference type="Pfam" id="PF03478"/>
    </source>
</evidence>